<evidence type="ECO:0000256" key="3">
    <source>
        <dbReference type="SAM" id="MobiDB-lite"/>
    </source>
</evidence>
<dbReference type="SUPFAM" id="SSF54928">
    <property type="entry name" value="RNA-binding domain, RBD"/>
    <property type="match status" value="3"/>
</dbReference>
<dbReference type="FunFam" id="3.30.70.330:FF:000145">
    <property type="entry name" value="Putative RNP domain-containing protein"/>
    <property type="match status" value="1"/>
</dbReference>
<gene>
    <name evidence="6" type="primary">GBP2_2</name>
    <name evidence="6" type="ORF">LTR82_010969</name>
</gene>
<organism evidence="6 7">
    <name type="scientific">Friedmanniomyces endolithicus</name>
    <dbReference type="NCBI Taxonomy" id="329885"/>
    <lineage>
        <taxon>Eukaryota</taxon>
        <taxon>Fungi</taxon>
        <taxon>Dikarya</taxon>
        <taxon>Ascomycota</taxon>
        <taxon>Pezizomycotina</taxon>
        <taxon>Dothideomycetes</taxon>
        <taxon>Dothideomycetidae</taxon>
        <taxon>Mycosphaerellales</taxon>
        <taxon>Teratosphaeriaceae</taxon>
        <taxon>Friedmanniomyces</taxon>
    </lineage>
</organism>
<dbReference type="AlphaFoldDB" id="A0AAN6J5U3"/>
<proteinExistence type="predicted"/>
<feature type="region of interest" description="Disordered" evidence="3">
    <location>
        <begin position="19"/>
        <end position="165"/>
    </location>
</feature>
<dbReference type="FunFam" id="3.30.70.330:FF:000280">
    <property type="entry name" value="RNA-binding domain-containing protein"/>
    <property type="match status" value="1"/>
</dbReference>
<keyword evidence="4" id="KW-0732">Signal</keyword>
<dbReference type="Pfam" id="PF00076">
    <property type="entry name" value="RRM_1"/>
    <property type="match status" value="3"/>
</dbReference>
<dbReference type="PROSITE" id="PS50102">
    <property type="entry name" value="RRM"/>
    <property type="match status" value="3"/>
</dbReference>
<dbReference type="InterPro" id="IPR050374">
    <property type="entry name" value="RRT5_SRSF_SR"/>
</dbReference>
<feature type="compositionally biased region" description="Basic and acidic residues" evidence="3">
    <location>
        <begin position="94"/>
        <end position="103"/>
    </location>
</feature>
<dbReference type="FunFam" id="3.30.70.330:FF:000232">
    <property type="entry name" value="RNA-binding domain-containing protein"/>
    <property type="match status" value="1"/>
</dbReference>
<evidence type="ECO:0000256" key="2">
    <source>
        <dbReference type="PROSITE-ProRule" id="PRU00176"/>
    </source>
</evidence>
<feature type="chain" id="PRO_5042916660" evidence="4">
    <location>
        <begin position="19"/>
        <end position="591"/>
    </location>
</feature>
<feature type="domain" description="RRM" evidence="5">
    <location>
        <begin position="308"/>
        <end position="388"/>
    </location>
</feature>
<feature type="compositionally biased region" description="Pro residues" evidence="3">
    <location>
        <begin position="22"/>
        <end position="41"/>
    </location>
</feature>
<dbReference type="Gene3D" id="3.30.70.330">
    <property type="match status" value="3"/>
</dbReference>
<evidence type="ECO:0000259" key="5">
    <source>
        <dbReference type="PROSITE" id="PS50102"/>
    </source>
</evidence>
<sequence>MDPVAWAFACLVASGEVAAPVATPPPPQARPAAETPPPSSPPATRLPSSSLGALASPAHVRYTGGPASHYRARRKIHTDEILQRTRSRSPARRARYDEREQSRSRSRTRYRRDRSERSPANGNNGSREYASNYDNSRAPPASHKYEDRPQSKEQMSGNSKESSQDRRVYVGNLSYDVKWGQLKDFMRQAGDVVFADVLLLANGMSKGCGIVEYASRDEAQTAITTLSNQNLMGRLVYVREVSNPTVNILEETYSIQQDRETEPRFNNPAPPARGGFDGGYGARGGFGGGFGGPPGGGMGMQGRGGGGNQIFVSNLPYQVGWQDLKDLFRQAVSVGQILRADVHMMPDGRPKGTGIVAFDNPEDAANAISSFNGYDWQGRVMEVREDRYAGGGGFGGPRGGFNGGFRGGFGGGFPPRGGFGGGFAGGRGGFGGGFAGGRGGYGGGGYGGPQAGGFGGGQGGGYGGPSNHGPAAAAVPANPFVDFATSNGAESTTIFVRNLPWSTSNDDLIELFITIGKVERAEIKMESNMRSSGTGVVQFASQDDAATAISKFSGYQYGGRPLGLSYVRYSNQGGDMMEGAELTSNMQEQMM</sequence>
<dbReference type="InterPro" id="IPR012677">
    <property type="entry name" value="Nucleotide-bd_a/b_plait_sf"/>
</dbReference>
<feature type="compositionally biased region" description="Low complexity" evidence="3">
    <location>
        <begin position="42"/>
        <end position="58"/>
    </location>
</feature>
<accession>A0AAN6J5U3</accession>
<protein>
    <submittedName>
        <fullName evidence="6">G-strand binding protein</fullName>
    </submittedName>
</protein>
<dbReference type="InterPro" id="IPR035979">
    <property type="entry name" value="RBD_domain_sf"/>
</dbReference>
<dbReference type="SMART" id="SM00360">
    <property type="entry name" value="RRM"/>
    <property type="match status" value="3"/>
</dbReference>
<comment type="caution">
    <text evidence="6">The sequence shown here is derived from an EMBL/GenBank/DDBJ whole genome shotgun (WGS) entry which is preliminary data.</text>
</comment>
<keyword evidence="1 2" id="KW-0694">RNA-binding</keyword>
<feature type="domain" description="RRM" evidence="5">
    <location>
        <begin position="492"/>
        <end position="569"/>
    </location>
</feature>
<dbReference type="GO" id="GO:1990904">
    <property type="term" value="C:ribonucleoprotein complex"/>
    <property type="evidence" value="ECO:0007669"/>
    <property type="project" value="TreeGrafter"/>
</dbReference>
<dbReference type="GO" id="GO:0005634">
    <property type="term" value="C:nucleus"/>
    <property type="evidence" value="ECO:0007669"/>
    <property type="project" value="TreeGrafter"/>
</dbReference>
<dbReference type="PANTHER" id="PTHR23003:SF3">
    <property type="entry name" value="FI21236P1-RELATED"/>
    <property type="match status" value="1"/>
</dbReference>
<feature type="domain" description="RRM" evidence="5">
    <location>
        <begin position="166"/>
        <end position="243"/>
    </location>
</feature>
<reference evidence="6" key="1">
    <citation type="submission" date="2021-12" db="EMBL/GenBank/DDBJ databases">
        <title>Black yeast isolated from Biological Soil Crust.</title>
        <authorList>
            <person name="Kurbessoian T."/>
        </authorList>
    </citation>
    <scope>NUCLEOTIDE SEQUENCE</scope>
    <source>
        <strain evidence="6">CCFEE 5208</strain>
    </source>
</reference>
<dbReference type="PANTHER" id="PTHR23003">
    <property type="entry name" value="RNA RECOGNITION MOTIF RRM DOMAIN CONTAINING PROTEIN"/>
    <property type="match status" value="1"/>
</dbReference>
<evidence type="ECO:0000256" key="1">
    <source>
        <dbReference type="ARBA" id="ARBA00022884"/>
    </source>
</evidence>
<feature type="signal peptide" evidence="4">
    <location>
        <begin position="1"/>
        <end position="18"/>
    </location>
</feature>
<dbReference type="InterPro" id="IPR000504">
    <property type="entry name" value="RRM_dom"/>
</dbReference>
<evidence type="ECO:0000256" key="4">
    <source>
        <dbReference type="SAM" id="SignalP"/>
    </source>
</evidence>
<dbReference type="GO" id="GO:0005737">
    <property type="term" value="C:cytoplasm"/>
    <property type="evidence" value="ECO:0007669"/>
    <property type="project" value="TreeGrafter"/>
</dbReference>
<dbReference type="GO" id="GO:0003729">
    <property type="term" value="F:mRNA binding"/>
    <property type="evidence" value="ECO:0007669"/>
    <property type="project" value="TreeGrafter"/>
</dbReference>
<feature type="compositionally biased region" description="Polar residues" evidence="3">
    <location>
        <begin position="152"/>
        <end position="161"/>
    </location>
</feature>
<dbReference type="Proteomes" id="UP001168146">
    <property type="component" value="Unassembled WGS sequence"/>
</dbReference>
<dbReference type="EMBL" id="JASUXU010000039">
    <property type="protein sequence ID" value="KAK0317979.1"/>
    <property type="molecule type" value="Genomic_DNA"/>
</dbReference>
<name>A0AAN6J5U3_9PEZI</name>
<evidence type="ECO:0000313" key="6">
    <source>
        <dbReference type="EMBL" id="KAK0317979.1"/>
    </source>
</evidence>
<evidence type="ECO:0000313" key="7">
    <source>
        <dbReference type="Proteomes" id="UP001168146"/>
    </source>
</evidence>